<proteinExistence type="predicted"/>
<feature type="domain" description="DUF6589" evidence="1">
    <location>
        <begin position="1"/>
        <end position="329"/>
    </location>
</feature>
<dbReference type="EMBL" id="KB468053">
    <property type="protein sequence ID" value="PCH39771.1"/>
    <property type="molecule type" value="Genomic_DNA"/>
</dbReference>
<accession>A0A2H3JD12</accession>
<dbReference type="InterPro" id="IPR046496">
    <property type="entry name" value="DUF6589"/>
</dbReference>
<gene>
    <name evidence="2" type="ORF">WOLCODRAFT_88293</name>
</gene>
<organism evidence="2 3">
    <name type="scientific">Wolfiporia cocos (strain MD-104)</name>
    <name type="common">Brown rot fungus</name>
    <dbReference type="NCBI Taxonomy" id="742152"/>
    <lineage>
        <taxon>Eukaryota</taxon>
        <taxon>Fungi</taxon>
        <taxon>Dikarya</taxon>
        <taxon>Basidiomycota</taxon>
        <taxon>Agaricomycotina</taxon>
        <taxon>Agaricomycetes</taxon>
        <taxon>Polyporales</taxon>
        <taxon>Phaeolaceae</taxon>
        <taxon>Wolfiporia</taxon>
    </lineage>
</organism>
<protein>
    <recommendedName>
        <fullName evidence="1">DUF6589 domain-containing protein</fullName>
    </recommendedName>
</protein>
<evidence type="ECO:0000259" key="1">
    <source>
        <dbReference type="Pfam" id="PF20231"/>
    </source>
</evidence>
<evidence type="ECO:0000313" key="3">
    <source>
        <dbReference type="Proteomes" id="UP000218811"/>
    </source>
</evidence>
<sequence>MDINQSTIQGNADALLSLFQQAGIGDTAESPYVRDIGDYVQIVHGDIGTGECIQSLLASHGEETTPWHRFQPVIFVMGLFHLKMACADAIWKIFISPRNARNDDTSLSKQVAEIHPNETSKIASKPGFRHMHEIIQHVGIASCLDCWREEICQHNSLINDLEVWAASRPTLNEIQSITIILAKKYLPDKNASDAFFNPSEQQDQVHNNISMREQYFLLYEELSYALNAGDIGHVETCFILWAFIFKGCGKHKYATHLIRFLYDLHYVYPHGLSHAVQMNILCNPTGKPFHYHAIDWLVEHNNLYTKCIYGGHFSNRTKARILKESALIEFENMFALNHCTYQHSPPKMTKTLAKLALYMLKTNTHKTVPGRKALYLIPEAMQEGKHKLVAAKEIAYEIGLDAESNVELEVDGENGDLDV</sequence>
<evidence type="ECO:0000313" key="2">
    <source>
        <dbReference type="EMBL" id="PCH39771.1"/>
    </source>
</evidence>
<dbReference type="AlphaFoldDB" id="A0A2H3JD12"/>
<reference evidence="2 3" key="1">
    <citation type="journal article" date="2012" name="Science">
        <title>The Paleozoic origin of enzymatic lignin decomposition reconstructed from 31 fungal genomes.</title>
        <authorList>
            <person name="Floudas D."/>
            <person name="Binder M."/>
            <person name="Riley R."/>
            <person name="Barry K."/>
            <person name="Blanchette R.A."/>
            <person name="Henrissat B."/>
            <person name="Martinez A.T."/>
            <person name="Otillar R."/>
            <person name="Spatafora J.W."/>
            <person name="Yadav J.S."/>
            <person name="Aerts A."/>
            <person name="Benoit I."/>
            <person name="Boyd A."/>
            <person name="Carlson A."/>
            <person name="Copeland A."/>
            <person name="Coutinho P.M."/>
            <person name="de Vries R.P."/>
            <person name="Ferreira P."/>
            <person name="Findley K."/>
            <person name="Foster B."/>
            <person name="Gaskell J."/>
            <person name="Glotzer D."/>
            <person name="Gorecki P."/>
            <person name="Heitman J."/>
            <person name="Hesse C."/>
            <person name="Hori C."/>
            <person name="Igarashi K."/>
            <person name="Jurgens J.A."/>
            <person name="Kallen N."/>
            <person name="Kersten P."/>
            <person name="Kohler A."/>
            <person name="Kuees U."/>
            <person name="Kumar T.K.A."/>
            <person name="Kuo A."/>
            <person name="LaButti K."/>
            <person name="Larrondo L.F."/>
            <person name="Lindquist E."/>
            <person name="Ling A."/>
            <person name="Lombard V."/>
            <person name="Lucas S."/>
            <person name="Lundell T."/>
            <person name="Martin R."/>
            <person name="McLaughlin D.J."/>
            <person name="Morgenstern I."/>
            <person name="Morin E."/>
            <person name="Murat C."/>
            <person name="Nagy L.G."/>
            <person name="Nolan M."/>
            <person name="Ohm R.A."/>
            <person name="Patyshakuliyeva A."/>
            <person name="Rokas A."/>
            <person name="Ruiz-Duenas F.J."/>
            <person name="Sabat G."/>
            <person name="Salamov A."/>
            <person name="Samejima M."/>
            <person name="Schmutz J."/>
            <person name="Slot J.C."/>
            <person name="St John F."/>
            <person name="Stenlid J."/>
            <person name="Sun H."/>
            <person name="Sun S."/>
            <person name="Syed K."/>
            <person name="Tsang A."/>
            <person name="Wiebenga A."/>
            <person name="Young D."/>
            <person name="Pisabarro A."/>
            <person name="Eastwood D.C."/>
            <person name="Martin F."/>
            <person name="Cullen D."/>
            <person name="Grigoriev I.V."/>
            <person name="Hibbett D.S."/>
        </authorList>
    </citation>
    <scope>NUCLEOTIDE SEQUENCE [LARGE SCALE GENOMIC DNA]</scope>
    <source>
        <strain evidence="2 3">MD-104</strain>
    </source>
</reference>
<dbReference type="OMA" id="DSCFSEW"/>
<dbReference type="Pfam" id="PF20231">
    <property type="entry name" value="DUF6589"/>
    <property type="match status" value="1"/>
</dbReference>
<dbReference type="OrthoDB" id="4743193at2759"/>
<dbReference type="Proteomes" id="UP000218811">
    <property type="component" value="Unassembled WGS sequence"/>
</dbReference>
<dbReference type="STRING" id="742152.A0A2H3JD12"/>
<keyword evidence="3" id="KW-1185">Reference proteome</keyword>
<name>A0A2H3JD12_WOLCO</name>